<dbReference type="SUPFAM" id="SSF52799">
    <property type="entry name" value="(Phosphotyrosine protein) phosphatases II"/>
    <property type="match status" value="1"/>
</dbReference>
<dbReference type="PROSITE" id="PS00383">
    <property type="entry name" value="TYR_PHOSPHATASE_1"/>
    <property type="match status" value="1"/>
</dbReference>
<dbReference type="EC" id="3.1.3.48" evidence="2"/>
<name>A0ABW5DPZ8_9PROT</name>
<dbReference type="PROSITE" id="PS50056">
    <property type="entry name" value="TYR_PHOSPHATASE_2"/>
    <property type="match status" value="1"/>
</dbReference>
<dbReference type="RefSeq" id="WP_379874874.1">
    <property type="nucleotide sequence ID" value="NZ_JBHUIP010000003.1"/>
</dbReference>
<dbReference type="InterPro" id="IPR029021">
    <property type="entry name" value="Prot-tyrosine_phosphatase-like"/>
</dbReference>
<dbReference type="EMBL" id="JBHUIP010000003">
    <property type="protein sequence ID" value="MFD2261961.1"/>
    <property type="molecule type" value="Genomic_DNA"/>
</dbReference>
<proteinExistence type="predicted"/>
<dbReference type="Gene3D" id="3.90.190.10">
    <property type="entry name" value="Protein tyrosine phosphatase superfamily"/>
    <property type="match status" value="1"/>
</dbReference>
<dbReference type="Pfam" id="PF13350">
    <property type="entry name" value="Y_phosphatase3"/>
    <property type="match status" value="1"/>
</dbReference>
<keyword evidence="3" id="KW-1185">Reference proteome</keyword>
<evidence type="ECO:0000259" key="1">
    <source>
        <dbReference type="PROSITE" id="PS50056"/>
    </source>
</evidence>
<evidence type="ECO:0000313" key="3">
    <source>
        <dbReference type="Proteomes" id="UP001597295"/>
    </source>
</evidence>
<evidence type="ECO:0000313" key="2">
    <source>
        <dbReference type="EMBL" id="MFD2261961.1"/>
    </source>
</evidence>
<gene>
    <name evidence="2" type="ORF">ACFSM5_03615</name>
</gene>
<organism evidence="2 3">
    <name type="scientific">Lacibacterium aquatile</name>
    <dbReference type="NCBI Taxonomy" id="1168082"/>
    <lineage>
        <taxon>Bacteria</taxon>
        <taxon>Pseudomonadati</taxon>
        <taxon>Pseudomonadota</taxon>
        <taxon>Alphaproteobacteria</taxon>
        <taxon>Rhodospirillales</taxon>
        <taxon>Rhodospirillaceae</taxon>
    </lineage>
</organism>
<protein>
    <submittedName>
        <fullName evidence="2">Tyrosine-protein phosphatase</fullName>
        <ecNumber evidence="2">3.1.3.48</ecNumber>
    </submittedName>
</protein>
<sequence length="249" mass="27741">MTADAVSRRRLLLDGCVNLRDTGGYETADGGSIQFGRLLRSDSPHKLTADGWRHLGEYGVRAVIDLRRPSEMARNGYSPTEDSSVLYHPLPIFDDIEYETVDKPARNLNQLYTLFLENCGPSFVRALRVMIRDGGTSSLVHCAVGKDRTGLTIALALSIAGVANDVIADDYALSETYLAPLYPEWLEQEKTRPDADIERLQNLLQSKHDHMVFAQDLLTRKFDGPQGYLEHAGMKASEMDALKKWLTAA</sequence>
<dbReference type="GO" id="GO:0004725">
    <property type="term" value="F:protein tyrosine phosphatase activity"/>
    <property type="evidence" value="ECO:0007669"/>
    <property type="project" value="UniProtKB-EC"/>
</dbReference>
<dbReference type="InterPro" id="IPR000387">
    <property type="entry name" value="Tyr_Pase_dom"/>
</dbReference>
<accession>A0ABW5DPZ8</accession>
<reference evidence="3" key="1">
    <citation type="journal article" date="2019" name="Int. J. Syst. Evol. Microbiol.">
        <title>The Global Catalogue of Microorganisms (GCM) 10K type strain sequencing project: providing services to taxonomists for standard genome sequencing and annotation.</title>
        <authorList>
            <consortium name="The Broad Institute Genomics Platform"/>
            <consortium name="The Broad Institute Genome Sequencing Center for Infectious Disease"/>
            <person name="Wu L."/>
            <person name="Ma J."/>
        </authorList>
    </citation>
    <scope>NUCLEOTIDE SEQUENCE [LARGE SCALE GENOMIC DNA]</scope>
    <source>
        <strain evidence="3">CGMCC 1.19062</strain>
    </source>
</reference>
<comment type="caution">
    <text evidence="2">The sequence shown here is derived from an EMBL/GenBank/DDBJ whole genome shotgun (WGS) entry which is preliminary data.</text>
</comment>
<keyword evidence="2" id="KW-0378">Hydrolase</keyword>
<feature type="domain" description="Tyrosine specific protein phosphatases" evidence="1">
    <location>
        <begin position="121"/>
        <end position="157"/>
    </location>
</feature>
<dbReference type="InterPro" id="IPR016130">
    <property type="entry name" value="Tyr_Pase_AS"/>
</dbReference>
<dbReference type="InterPro" id="IPR026893">
    <property type="entry name" value="Tyr/Ser_Pase_IphP-type"/>
</dbReference>
<dbReference type="Proteomes" id="UP001597295">
    <property type="component" value="Unassembled WGS sequence"/>
</dbReference>